<keyword evidence="2" id="KW-1185">Reference proteome</keyword>
<protein>
    <submittedName>
        <fullName evidence="1">Uncharacterized protein</fullName>
    </submittedName>
</protein>
<dbReference type="HOGENOM" id="CLU_2802240_0_0_2"/>
<dbReference type="Proteomes" id="UP000010866">
    <property type="component" value="Chromosome"/>
</dbReference>
<proteinExistence type="predicted"/>
<dbReference type="AlphaFoldDB" id="L0KXZ8"/>
<dbReference type="RefSeq" id="WP_015324741.1">
    <property type="nucleotide sequence ID" value="NC_019977.1"/>
</dbReference>
<evidence type="ECO:0000313" key="1">
    <source>
        <dbReference type="EMBL" id="AGB49575.1"/>
    </source>
</evidence>
<organism evidence="1 2">
    <name type="scientific">Methanomethylovorans hollandica (strain DSM 15978 / NBRC 107637 / DMS1)</name>
    <dbReference type="NCBI Taxonomy" id="867904"/>
    <lineage>
        <taxon>Archaea</taxon>
        <taxon>Methanobacteriati</taxon>
        <taxon>Methanobacteriota</taxon>
        <taxon>Stenosarchaea group</taxon>
        <taxon>Methanomicrobia</taxon>
        <taxon>Methanosarcinales</taxon>
        <taxon>Methanosarcinaceae</taxon>
        <taxon>Methanomethylovorans</taxon>
    </lineage>
</organism>
<sequence length="67" mass="7526">MDTSKKIKNTAEKEKDITIPTIEEEIDAWCELPSKTSDSKSIADVEIDDWCAGSKESAIQPEKKKKN</sequence>
<dbReference type="KEGG" id="mhz:Metho_1359"/>
<evidence type="ECO:0000313" key="2">
    <source>
        <dbReference type="Proteomes" id="UP000010866"/>
    </source>
</evidence>
<accession>L0KXZ8</accession>
<dbReference type="GeneID" id="14407168"/>
<reference evidence="2" key="1">
    <citation type="submission" date="2012-02" db="EMBL/GenBank/DDBJ databases">
        <title>Complete sequence of chromosome of Methanomethylovorans hollandica DSM 15978.</title>
        <authorList>
            <person name="Lucas S."/>
            <person name="Copeland A."/>
            <person name="Lapidus A."/>
            <person name="Glavina del Rio T."/>
            <person name="Dalin E."/>
            <person name="Tice H."/>
            <person name="Bruce D."/>
            <person name="Goodwin L."/>
            <person name="Pitluck S."/>
            <person name="Peters L."/>
            <person name="Mikhailova N."/>
            <person name="Held B."/>
            <person name="Kyrpides N."/>
            <person name="Mavromatis K."/>
            <person name="Ivanova N."/>
            <person name="Brettin T."/>
            <person name="Detter J.C."/>
            <person name="Han C."/>
            <person name="Larimer F."/>
            <person name="Land M."/>
            <person name="Hauser L."/>
            <person name="Markowitz V."/>
            <person name="Cheng J.-F."/>
            <person name="Hugenholtz P."/>
            <person name="Woyke T."/>
            <person name="Wu D."/>
            <person name="Spring S."/>
            <person name="Schroeder M."/>
            <person name="Brambilla E."/>
            <person name="Klenk H.-P."/>
            <person name="Eisen J.A."/>
        </authorList>
    </citation>
    <scope>NUCLEOTIDE SEQUENCE [LARGE SCALE GENOMIC DNA]</scope>
    <source>
        <strain evidence="2">DSM 15978 / NBRC 107637 / DMS1</strain>
    </source>
</reference>
<dbReference type="EMBL" id="CP003362">
    <property type="protein sequence ID" value="AGB49575.1"/>
    <property type="molecule type" value="Genomic_DNA"/>
</dbReference>
<gene>
    <name evidence="1" type="ordered locus">Metho_1359</name>
</gene>
<name>L0KXZ8_METHD</name>